<evidence type="ECO:0000313" key="13">
    <source>
        <dbReference type="Proteomes" id="UP000824014"/>
    </source>
</evidence>
<dbReference type="InterPro" id="IPR022953">
    <property type="entry name" value="ATP_PFK"/>
</dbReference>
<dbReference type="Gene3D" id="3.40.50.460">
    <property type="entry name" value="Phosphofructokinase domain"/>
    <property type="match status" value="1"/>
</dbReference>
<dbReference type="InterPro" id="IPR035966">
    <property type="entry name" value="PKF_sf"/>
</dbReference>
<keyword evidence="8" id="KW-0324">Glycolysis</keyword>
<dbReference type="InterPro" id="IPR011403">
    <property type="entry name" value="PPi-PFK_TM0289"/>
</dbReference>
<protein>
    <submittedName>
        <fullName evidence="12">6-phosphofructokinase</fullName>
        <ecNumber evidence="12">2.7.1.11</ecNumber>
    </submittedName>
</protein>
<evidence type="ECO:0000256" key="3">
    <source>
        <dbReference type="ARBA" id="ARBA00022490"/>
    </source>
</evidence>
<keyword evidence="7" id="KW-0460">Magnesium</keyword>
<dbReference type="AlphaFoldDB" id="A0A9D2DC62"/>
<reference evidence="12" key="1">
    <citation type="journal article" date="2021" name="PeerJ">
        <title>Extensive microbial diversity within the chicken gut microbiome revealed by metagenomics and culture.</title>
        <authorList>
            <person name="Gilroy R."/>
            <person name="Ravi A."/>
            <person name="Getino M."/>
            <person name="Pursley I."/>
            <person name="Horton D.L."/>
            <person name="Alikhan N.F."/>
            <person name="Baker D."/>
            <person name="Gharbi K."/>
            <person name="Hall N."/>
            <person name="Watson M."/>
            <person name="Adriaenssens E.M."/>
            <person name="Foster-Nyarko E."/>
            <person name="Jarju S."/>
            <person name="Secka A."/>
            <person name="Antonio M."/>
            <person name="Oren A."/>
            <person name="Chaudhuri R.R."/>
            <person name="La Ragione R."/>
            <person name="Hildebrand F."/>
            <person name="Pallen M.J."/>
        </authorList>
    </citation>
    <scope>NUCLEOTIDE SEQUENCE</scope>
    <source>
        <strain evidence="12">ChiHjej11B10-19426</strain>
    </source>
</reference>
<keyword evidence="5" id="KW-0479">Metal-binding</keyword>
<reference evidence="12" key="2">
    <citation type="submission" date="2021-04" db="EMBL/GenBank/DDBJ databases">
        <authorList>
            <person name="Gilroy R."/>
        </authorList>
    </citation>
    <scope>NUCLEOTIDE SEQUENCE</scope>
    <source>
        <strain evidence="12">ChiHjej11B10-19426</strain>
    </source>
</reference>
<dbReference type="InterPro" id="IPR000023">
    <property type="entry name" value="Phosphofructokinase_dom"/>
</dbReference>
<evidence type="ECO:0000259" key="11">
    <source>
        <dbReference type="Pfam" id="PF00365"/>
    </source>
</evidence>
<keyword evidence="6" id="KW-0418">Kinase</keyword>
<comment type="catalytic activity">
    <reaction evidence="10">
        <text>beta-D-fructose 6-phosphate + diphosphate = beta-D-fructose 1,6-bisphosphate + phosphate + H(+)</text>
        <dbReference type="Rhea" id="RHEA:13613"/>
        <dbReference type="ChEBI" id="CHEBI:15378"/>
        <dbReference type="ChEBI" id="CHEBI:32966"/>
        <dbReference type="ChEBI" id="CHEBI:33019"/>
        <dbReference type="ChEBI" id="CHEBI:43474"/>
        <dbReference type="ChEBI" id="CHEBI:57634"/>
        <dbReference type="EC" id="2.7.1.90"/>
    </reaction>
</comment>
<comment type="cofactor">
    <cofactor evidence="1">
        <name>Mg(2+)</name>
        <dbReference type="ChEBI" id="CHEBI:18420"/>
    </cofactor>
</comment>
<evidence type="ECO:0000256" key="2">
    <source>
        <dbReference type="ARBA" id="ARBA00003138"/>
    </source>
</evidence>
<dbReference type="Gene3D" id="3.40.50.450">
    <property type="match status" value="1"/>
</dbReference>
<dbReference type="GO" id="GO:0006002">
    <property type="term" value="P:fructose 6-phosphate metabolic process"/>
    <property type="evidence" value="ECO:0007669"/>
    <property type="project" value="InterPro"/>
</dbReference>
<dbReference type="Pfam" id="PF00365">
    <property type="entry name" value="PFK"/>
    <property type="match status" value="1"/>
</dbReference>
<dbReference type="GO" id="GO:0005829">
    <property type="term" value="C:cytosol"/>
    <property type="evidence" value="ECO:0007669"/>
    <property type="project" value="TreeGrafter"/>
</dbReference>
<evidence type="ECO:0000313" key="12">
    <source>
        <dbReference type="EMBL" id="HIZ14321.1"/>
    </source>
</evidence>
<evidence type="ECO:0000256" key="8">
    <source>
        <dbReference type="ARBA" id="ARBA00023152"/>
    </source>
</evidence>
<dbReference type="GO" id="GO:0009749">
    <property type="term" value="P:response to glucose"/>
    <property type="evidence" value="ECO:0007669"/>
    <property type="project" value="TreeGrafter"/>
</dbReference>
<name>A0A9D2DC62_9BACT</name>
<dbReference type="GO" id="GO:0003872">
    <property type="term" value="F:6-phosphofructokinase activity"/>
    <property type="evidence" value="ECO:0007669"/>
    <property type="project" value="UniProtKB-EC"/>
</dbReference>
<evidence type="ECO:0000256" key="10">
    <source>
        <dbReference type="ARBA" id="ARBA00048072"/>
    </source>
</evidence>
<comment type="function">
    <text evidence="2">Catalyzes the phosphorylation of D-fructose 6-phosphate, the first committing step of glycolysis. Uses inorganic phosphate (PPi) as phosphoryl donor instead of ATP like common ATP-dependent phosphofructokinases (ATP-PFKs), which renders the reaction reversible, and can thus function both in glycolysis and gluconeogenesis. Consistently, PPi-PFK can replace the enzymes of both the forward (ATP-PFK) and reverse (fructose-bisphosphatase (FBPase)) reactions.</text>
</comment>
<dbReference type="PANTHER" id="PTHR43650">
    <property type="entry name" value="PYROPHOSPHATE--FRUCTOSE 6-PHOSPHATE 1-PHOSPHOTRANSFERASE"/>
    <property type="match status" value="1"/>
</dbReference>
<proteinExistence type="inferred from homology"/>
<evidence type="ECO:0000256" key="7">
    <source>
        <dbReference type="ARBA" id="ARBA00022842"/>
    </source>
</evidence>
<dbReference type="GO" id="GO:0046872">
    <property type="term" value="F:metal ion binding"/>
    <property type="evidence" value="ECO:0007669"/>
    <property type="project" value="UniProtKB-KW"/>
</dbReference>
<keyword evidence="4 12" id="KW-0808">Transferase</keyword>
<sequence>MKDAIAILAGGGPAPGINTVVSSVAKTFLAHGYRVIGLHNGYKGLFSETADTVEIDYRLADAIFAEGGSYLHMSRFRPGEQDFAERFNLDFFVRNRVKLLVTIGGDDTASTANNVAKFLAAKHYPIANIHVPKTIDDDLPLPDGMPTFGYESAKDKGGVIARTVGADAHASNNWFVITSMGRSAGHLAFGIGTAAHCPMIIIPEMFNRTTITVDRIVRLVISSIIKRKLMGLDYGVAMISEGVFHELSTEELTAAGVTFSYDEHGHPELWKVSKSHVFCTLIDAEMARLKLKIRPRPVELGYEMRCQTPIAYDLEYCTTLGIGVYKLFAEGLTGCMVYVDQQGRIGHLFLKDIQDPATGVIPPRVVDIASDRCRYVIDNLLSYLTPEDYEAARRYLPDPERYDFYKILGWERPAR</sequence>
<evidence type="ECO:0000256" key="6">
    <source>
        <dbReference type="ARBA" id="ARBA00022777"/>
    </source>
</evidence>
<gene>
    <name evidence="12" type="ORF">H9816_00155</name>
</gene>
<dbReference type="PIRSF" id="PIRSF036482">
    <property type="entry name" value="PPi_PFK_TM0289"/>
    <property type="match status" value="1"/>
</dbReference>
<keyword evidence="3" id="KW-0963">Cytoplasm</keyword>
<evidence type="ECO:0000256" key="5">
    <source>
        <dbReference type="ARBA" id="ARBA00022723"/>
    </source>
</evidence>
<comment type="similarity">
    <text evidence="9">Belongs to the phosphofructokinase type A (PFKA) family.</text>
</comment>
<accession>A0A9D2DC62</accession>
<dbReference type="EC" id="2.7.1.11" evidence="12"/>
<dbReference type="SUPFAM" id="SSF53784">
    <property type="entry name" value="Phosphofructokinase"/>
    <property type="match status" value="1"/>
</dbReference>
<dbReference type="EMBL" id="DXCC01000001">
    <property type="protein sequence ID" value="HIZ14321.1"/>
    <property type="molecule type" value="Genomic_DNA"/>
</dbReference>
<feature type="domain" description="Phosphofructokinase" evidence="11">
    <location>
        <begin position="5"/>
        <end position="325"/>
    </location>
</feature>
<dbReference type="Proteomes" id="UP000824014">
    <property type="component" value="Unassembled WGS sequence"/>
</dbReference>
<evidence type="ECO:0000256" key="1">
    <source>
        <dbReference type="ARBA" id="ARBA00001946"/>
    </source>
</evidence>
<comment type="caution">
    <text evidence="12">The sequence shown here is derived from an EMBL/GenBank/DDBJ whole genome shotgun (WGS) entry which is preliminary data.</text>
</comment>
<evidence type="ECO:0000256" key="9">
    <source>
        <dbReference type="ARBA" id="ARBA00038478"/>
    </source>
</evidence>
<evidence type="ECO:0000256" key="4">
    <source>
        <dbReference type="ARBA" id="ARBA00022679"/>
    </source>
</evidence>
<dbReference type="PANTHER" id="PTHR43650:SF1">
    <property type="entry name" value="PYROPHOSPHATE--FRUCTOSE 6-PHOSPHATE 1-PHOSPHOTRANSFERASE SUBUNIT BETA 2"/>
    <property type="match status" value="1"/>
</dbReference>
<dbReference type="PRINTS" id="PR00476">
    <property type="entry name" value="PHFRCTKINASE"/>
</dbReference>
<organism evidence="12 13">
    <name type="scientific">Candidatus Tidjanibacter faecipullorum</name>
    <dbReference type="NCBI Taxonomy" id="2838766"/>
    <lineage>
        <taxon>Bacteria</taxon>
        <taxon>Pseudomonadati</taxon>
        <taxon>Bacteroidota</taxon>
        <taxon>Bacteroidia</taxon>
        <taxon>Bacteroidales</taxon>
        <taxon>Rikenellaceae</taxon>
        <taxon>Tidjanibacter</taxon>
    </lineage>
</organism>
<dbReference type="GO" id="GO:0047334">
    <property type="term" value="F:diphosphate-fructose-6-phosphate 1-phosphotransferase activity"/>
    <property type="evidence" value="ECO:0007669"/>
    <property type="project" value="UniProtKB-EC"/>
</dbReference>